<evidence type="ECO:0000313" key="3">
    <source>
        <dbReference type="EMBL" id="KKL48679.1"/>
    </source>
</evidence>
<dbReference type="Gene3D" id="3.30.420.240">
    <property type="match status" value="1"/>
</dbReference>
<dbReference type="InterPro" id="IPR035421">
    <property type="entry name" value="Terminase_6C"/>
</dbReference>
<dbReference type="EMBL" id="LAZR01033233">
    <property type="protein sequence ID" value="KKL48679.1"/>
    <property type="molecule type" value="Genomic_DNA"/>
</dbReference>
<feature type="domain" description="Terminase large subunit gp17-like C-terminal" evidence="2">
    <location>
        <begin position="172"/>
        <end position="323"/>
    </location>
</feature>
<reference evidence="3" key="1">
    <citation type="journal article" date="2015" name="Nature">
        <title>Complex archaea that bridge the gap between prokaryotes and eukaryotes.</title>
        <authorList>
            <person name="Spang A."/>
            <person name="Saw J.H."/>
            <person name="Jorgensen S.L."/>
            <person name="Zaremba-Niedzwiedzka K."/>
            <person name="Martijn J."/>
            <person name="Lind A.E."/>
            <person name="van Eijk R."/>
            <person name="Schleper C."/>
            <person name="Guy L."/>
            <person name="Ettema T.J."/>
        </authorList>
    </citation>
    <scope>NUCLEOTIDE SEQUENCE</scope>
</reference>
<sequence length="354" mass="40782">LKDKNGREIEVTAKGSSSPVRGWHPDIVVCDDLEDSEAAESEVQRERLKDWFFGDVFNMLGESPKTKIVNIGSLLHPLSFQVDLMNTPGWVAVKYPAMNDTYSSSIWPEKMNTEQLLLRKEKIGARRFEMEFMCNPQSSENPIFAREWFREYDSKGEWFEKEKAKGFHTVMAVDPAIKEGERNDYTAIIPLSATYDSPPKIFVRVDGLRRYKGPISKTVNESIEIYDNCNCSEIVFETVGFQYVLAHEFKAYCEHNHRFPTVREVQPDKDKGRRAEAVASMVERGQVYFDKSDPLTCRLMDELFMLPDGDHDDMADAFVYALAQLQKWAERAGRRKKSSTIVRPRQPNPYTGVY</sequence>
<gene>
    <name evidence="3" type="ORF">LCGC14_2323110</name>
</gene>
<evidence type="ECO:0000256" key="1">
    <source>
        <dbReference type="ARBA" id="ARBA00022612"/>
    </source>
</evidence>
<keyword evidence="1" id="KW-1188">Viral release from host cell</keyword>
<accession>A0A0F9CHR8</accession>
<proteinExistence type="predicted"/>
<feature type="non-terminal residue" evidence="3">
    <location>
        <position position="1"/>
    </location>
</feature>
<organism evidence="3">
    <name type="scientific">marine sediment metagenome</name>
    <dbReference type="NCBI Taxonomy" id="412755"/>
    <lineage>
        <taxon>unclassified sequences</taxon>
        <taxon>metagenomes</taxon>
        <taxon>ecological metagenomes</taxon>
    </lineage>
</organism>
<comment type="caution">
    <text evidence="3">The sequence shown here is derived from an EMBL/GenBank/DDBJ whole genome shotgun (WGS) entry which is preliminary data.</text>
</comment>
<evidence type="ECO:0000259" key="2">
    <source>
        <dbReference type="Pfam" id="PF17289"/>
    </source>
</evidence>
<dbReference type="Pfam" id="PF17289">
    <property type="entry name" value="Terminase_6C"/>
    <property type="match status" value="1"/>
</dbReference>
<dbReference type="AlphaFoldDB" id="A0A0F9CHR8"/>
<name>A0A0F9CHR8_9ZZZZ</name>
<protein>
    <recommendedName>
        <fullName evidence="2">Terminase large subunit gp17-like C-terminal domain-containing protein</fullName>
    </recommendedName>
</protein>